<keyword evidence="5" id="KW-1185">Reference proteome</keyword>
<accession>A0A4Q0VXV6</accession>
<keyword evidence="2" id="KW-0012">Acyltransferase</keyword>
<dbReference type="InterPro" id="IPR050832">
    <property type="entry name" value="Bact_Acetyltransf"/>
</dbReference>
<feature type="domain" description="N-acetyltransferase" evidence="3">
    <location>
        <begin position="1"/>
        <end position="165"/>
    </location>
</feature>
<dbReference type="RefSeq" id="WP_129076592.1">
    <property type="nucleotide sequence ID" value="NZ_QOUX01000001.1"/>
</dbReference>
<name>A0A4Q0VXV6_9BACI</name>
<comment type="caution">
    <text evidence="4">The sequence shown here is derived from an EMBL/GenBank/DDBJ whole genome shotgun (WGS) entry which is preliminary data.</text>
</comment>
<evidence type="ECO:0000313" key="4">
    <source>
        <dbReference type="EMBL" id="RXJ04242.1"/>
    </source>
</evidence>
<evidence type="ECO:0000313" key="5">
    <source>
        <dbReference type="Proteomes" id="UP000290649"/>
    </source>
</evidence>
<dbReference type="PROSITE" id="PS51186">
    <property type="entry name" value="GNAT"/>
    <property type="match status" value="1"/>
</dbReference>
<dbReference type="CDD" id="cd04301">
    <property type="entry name" value="NAT_SF"/>
    <property type="match status" value="1"/>
</dbReference>
<proteinExistence type="predicted"/>
<evidence type="ECO:0000256" key="2">
    <source>
        <dbReference type="ARBA" id="ARBA00023315"/>
    </source>
</evidence>
<gene>
    <name evidence="4" type="ORF">DS745_02320</name>
</gene>
<dbReference type="AlphaFoldDB" id="A0A4Q0VXV6"/>
<dbReference type="Proteomes" id="UP000290649">
    <property type="component" value="Unassembled WGS sequence"/>
</dbReference>
<dbReference type="EMBL" id="QOUX01000001">
    <property type="protein sequence ID" value="RXJ04242.1"/>
    <property type="molecule type" value="Genomic_DNA"/>
</dbReference>
<dbReference type="OrthoDB" id="9799092at2"/>
<keyword evidence="1 4" id="KW-0808">Transferase</keyword>
<dbReference type="PANTHER" id="PTHR43877:SF2">
    <property type="entry name" value="AMINOALKYLPHOSPHONATE N-ACETYLTRANSFERASE-RELATED"/>
    <property type="match status" value="1"/>
</dbReference>
<reference evidence="4 5" key="1">
    <citation type="journal article" date="2019" name="Int. J. Syst. Evol. Microbiol.">
        <title>Anaerobacillus alkaliphilus sp. nov., a novel alkaliphilic and moderately halophilic bacterium.</title>
        <authorList>
            <person name="Borsodi A.K."/>
            <person name="Aszalos J.M."/>
            <person name="Bihari P."/>
            <person name="Nagy I."/>
            <person name="Schumann P."/>
            <person name="Sproer C."/>
            <person name="Kovacs A.L."/>
            <person name="Boka K."/>
            <person name="Dobosy P."/>
            <person name="Ovari M."/>
            <person name="Szili-Kovacs T."/>
            <person name="Toth E."/>
        </authorList>
    </citation>
    <scope>NUCLEOTIDE SEQUENCE [LARGE SCALE GENOMIC DNA]</scope>
    <source>
        <strain evidence="4 5">B16-10</strain>
    </source>
</reference>
<dbReference type="Gene3D" id="3.40.630.30">
    <property type="match status" value="1"/>
</dbReference>
<dbReference type="GO" id="GO:0016747">
    <property type="term" value="F:acyltransferase activity, transferring groups other than amino-acyl groups"/>
    <property type="evidence" value="ECO:0007669"/>
    <property type="project" value="InterPro"/>
</dbReference>
<organism evidence="4 5">
    <name type="scientific">Anaerobacillus alkaliphilus</name>
    <dbReference type="NCBI Taxonomy" id="1548597"/>
    <lineage>
        <taxon>Bacteria</taxon>
        <taxon>Bacillati</taxon>
        <taxon>Bacillota</taxon>
        <taxon>Bacilli</taxon>
        <taxon>Bacillales</taxon>
        <taxon>Bacillaceae</taxon>
        <taxon>Anaerobacillus</taxon>
    </lineage>
</organism>
<evidence type="ECO:0000259" key="3">
    <source>
        <dbReference type="PROSITE" id="PS51186"/>
    </source>
</evidence>
<protein>
    <submittedName>
        <fullName evidence="4">GNAT family N-acetyltransferase</fullName>
    </submittedName>
</protein>
<dbReference type="InterPro" id="IPR016181">
    <property type="entry name" value="Acyl_CoA_acyltransferase"/>
</dbReference>
<sequence>MDIRLLVQKDAEAYKRLRLEALQTDQEAFAATYEEEVDNPVELYEERFRSEYSFHYGAFINGELVGVVSLVQETKLKFKHRANIYAMYVSPSVRGQGVGKQLLTQAITKAEELEDVEQLYLAVVTENTSARHLYQSLGFEVFANDRHAMKIGNTYLDEVHMVKFL</sequence>
<dbReference type="Pfam" id="PF00583">
    <property type="entry name" value="Acetyltransf_1"/>
    <property type="match status" value="1"/>
</dbReference>
<dbReference type="PANTHER" id="PTHR43877">
    <property type="entry name" value="AMINOALKYLPHOSPHONATE N-ACETYLTRANSFERASE-RELATED-RELATED"/>
    <property type="match status" value="1"/>
</dbReference>
<dbReference type="SUPFAM" id="SSF55729">
    <property type="entry name" value="Acyl-CoA N-acyltransferases (Nat)"/>
    <property type="match status" value="1"/>
</dbReference>
<evidence type="ECO:0000256" key="1">
    <source>
        <dbReference type="ARBA" id="ARBA00022679"/>
    </source>
</evidence>
<dbReference type="InterPro" id="IPR000182">
    <property type="entry name" value="GNAT_dom"/>
</dbReference>